<evidence type="ECO:0000256" key="5">
    <source>
        <dbReference type="ARBA" id="ARBA00022989"/>
    </source>
</evidence>
<keyword evidence="4 10" id="KW-0812">Transmembrane</keyword>
<evidence type="ECO:0000256" key="2">
    <source>
        <dbReference type="ARBA" id="ARBA00022448"/>
    </source>
</evidence>
<feature type="transmembrane region" description="Helical" evidence="10">
    <location>
        <begin position="273"/>
        <end position="296"/>
    </location>
</feature>
<keyword evidence="8 10" id="KW-0472">Membrane</keyword>
<evidence type="ECO:0000256" key="9">
    <source>
        <dbReference type="ARBA" id="ARBA00023201"/>
    </source>
</evidence>
<feature type="transmembrane region" description="Helical" evidence="10">
    <location>
        <begin position="6"/>
        <end position="24"/>
    </location>
</feature>
<dbReference type="eggNOG" id="COG0025">
    <property type="taxonomic scope" value="Bacteria"/>
</dbReference>
<feature type="domain" description="Cation/H+ exchanger transmembrane" evidence="11">
    <location>
        <begin position="10"/>
        <end position="405"/>
    </location>
</feature>
<keyword evidence="9" id="KW-0739">Sodium transport</keyword>
<feature type="transmembrane region" description="Helical" evidence="10">
    <location>
        <begin position="308"/>
        <end position="329"/>
    </location>
</feature>
<keyword evidence="13" id="KW-1185">Reference proteome</keyword>
<dbReference type="GO" id="GO:0098719">
    <property type="term" value="P:sodium ion import across plasma membrane"/>
    <property type="evidence" value="ECO:0007669"/>
    <property type="project" value="TreeGrafter"/>
</dbReference>
<gene>
    <name evidence="12" type="ORF">FD35_GL001717</name>
</gene>
<evidence type="ECO:0000256" key="10">
    <source>
        <dbReference type="SAM" id="Phobius"/>
    </source>
</evidence>
<proteinExistence type="predicted"/>
<accession>A0A0R1RIE3</accession>
<dbReference type="Proteomes" id="UP000051999">
    <property type="component" value="Unassembled WGS sequence"/>
</dbReference>
<dbReference type="Pfam" id="PF00999">
    <property type="entry name" value="Na_H_Exchanger"/>
    <property type="match status" value="1"/>
</dbReference>
<dbReference type="OrthoDB" id="9809206at2"/>
<comment type="caution">
    <text evidence="12">The sequence shown here is derived from an EMBL/GenBank/DDBJ whole genome shotgun (WGS) entry which is preliminary data.</text>
</comment>
<dbReference type="EMBL" id="AZFF01000003">
    <property type="protein sequence ID" value="KRL56623.1"/>
    <property type="molecule type" value="Genomic_DNA"/>
</dbReference>
<keyword evidence="6" id="KW-0915">Sodium</keyword>
<dbReference type="InterPro" id="IPR018422">
    <property type="entry name" value="Cation/H_exchanger_CPA1"/>
</dbReference>
<dbReference type="GO" id="GO:0051453">
    <property type="term" value="P:regulation of intracellular pH"/>
    <property type="evidence" value="ECO:0007669"/>
    <property type="project" value="TreeGrafter"/>
</dbReference>
<dbReference type="STRING" id="1114972.FD35_GL001717"/>
<evidence type="ECO:0000313" key="13">
    <source>
        <dbReference type="Proteomes" id="UP000051999"/>
    </source>
</evidence>
<name>A0A0R1RIE3_9LACO</name>
<dbReference type="GO" id="GO:0005886">
    <property type="term" value="C:plasma membrane"/>
    <property type="evidence" value="ECO:0007669"/>
    <property type="project" value="UniProtKB-SubCell"/>
</dbReference>
<reference evidence="12 13" key="1">
    <citation type="journal article" date="2015" name="Genome Announc.">
        <title>Expanding the biotechnology potential of lactobacilli through comparative genomics of 213 strains and associated genera.</title>
        <authorList>
            <person name="Sun Z."/>
            <person name="Harris H.M."/>
            <person name="McCann A."/>
            <person name="Guo C."/>
            <person name="Argimon S."/>
            <person name="Zhang W."/>
            <person name="Yang X."/>
            <person name="Jeffery I.B."/>
            <person name="Cooney J.C."/>
            <person name="Kagawa T.F."/>
            <person name="Liu W."/>
            <person name="Song Y."/>
            <person name="Salvetti E."/>
            <person name="Wrobel A."/>
            <person name="Rasinkangas P."/>
            <person name="Parkhill J."/>
            <person name="Rea M.C."/>
            <person name="O'Sullivan O."/>
            <person name="Ritari J."/>
            <person name="Douillard F.P."/>
            <person name="Paul Ross R."/>
            <person name="Yang R."/>
            <person name="Briner A.E."/>
            <person name="Felis G.E."/>
            <person name="de Vos W.M."/>
            <person name="Barrangou R."/>
            <person name="Klaenhammer T.R."/>
            <person name="Caufield P.W."/>
            <person name="Cui Y."/>
            <person name="Zhang H."/>
            <person name="O'Toole P.W."/>
        </authorList>
    </citation>
    <scope>NUCLEOTIDE SEQUENCE [LARGE SCALE GENOMIC DNA]</scope>
    <source>
        <strain evidence="12 13">DSM 15814</strain>
    </source>
</reference>
<dbReference type="GO" id="GO:0015385">
    <property type="term" value="F:sodium:proton antiporter activity"/>
    <property type="evidence" value="ECO:0007669"/>
    <property type="project" value="InterPro"/>
</dbReference>
<feature type="transmembrane region" description="Helical" evidence="10">
    <location>
        <begin position="382"/>
        <end position="404"/>
    </location>
</feature>
<keyword evidence="7" id="KW-0406">Ion transport</keyword>
<dbReference type="PATRIC" id="fig|1114972.6.peg.1744"/>
<evidence type="ECO:0000256" key="8">
    <source>
        <dbReference type="ARBA" id="ARBA00023136"/>
    </source>
</evidence>
<evidence type="ECO:0000256" key="3">
    <source>
        <dbReference type="ARBA" id="ARBA00022475"/>
    </source>
</evidence>
<dbReference type="PANTHER" id="PTHR10110">
    <property type="entry name" value="SODIUM/HYDROGEN EXCHANGER"/>
    <property type="match status" value="1"/>
</dbReference>
<evidence type="ECO:0000259" key="11">
    <source>
        <dbReference type="Pfam" id="PF00999"/>
    </source>
</evidence>
<protein>
    <recommendedName>
        <fullName evidence="11">Cation/H+ exchanger transmembrane domain-containing protein</fullName>
    </recommendedName>
</protein>
<evidence type="ECO:0000256" key="4">
    <source>
        <dbReference type="ARBA" id="ARBA00022692"/>
    </source>
</evidence>
<feature type="transmembrane region" description="Helical" evidence="10">
    <location>
        <begin position="113"/>
        <end position="135"/>
    </location>
</feature>
<evidence type="ECO:0000313" key="12">
    <source>
        <dbReference type="EMBL" id="KRL56623.1"/>
    </source>
</evidence>
<keyword evidence="3" id="KW-1003">Cell membrane</keyword>
<evidence type="ECO:0000256" key="1">
    <source>
        <dbReference type="ARBA" id="ARBA00004651"/>
    </source>
</evidence>
<dbReference type="RefSeq" id="WP_017262258.1">
    <property type="nucleotide sequence ID" value="NZ_AUAW01000005.1"/>
</dbReference>
<feature type="transmembrane region" description="Helical" evidence="10">
    <location>
        <begin position="216"/>
        <end position="234"/>
    </location>
</feature>
<feature type="transmembrane region" description="Helical" evidence="10">
    <location>
        <begin position="349"/>
        <end position="370"/>
    </location>
</feature>
<feature type="transmembrane region" description="Helical" evidence="10">
    <location>
        <begin position="31"/>
        <end position="49"/>
    </location>
</feature>
<dbReference type="PANTHER" id="PTHR10110:SF86">
    <property type="entry name" value="SODIUM_HYDROGEN EXCHANGER 7"/>
    <property type="match status" value="1"/>
</dbReference>
<sequence>MENTFFLLIILIAVVAAVIMHHHLNRVPLPIIFIVVGILLALLPLYHHYIFNPNLFLFFIVAPLLYNEAQSASRYWIGRGAINIFSLSIMLVIATVIIVGSALHLLFPFLPLALAIALCAIVTPTDASAVSAFAQPNPNFQVPFTIMQNESLFNDASGFVAFDLSLLAFTTGSFSANRAVGVFALEFIGGLITGAIIGALFLSIRRELIQAGDDTPFVMITLELLVPFLAYFVAERLTLSGILAVVAAGLFQGMENDSLQLVSSRVQLVRSNIWGIVQEALTGVVFVLLGVSLPTIMEQIISKHPGLLGLLILIGIVLYVLKFAIRLLWSRFLVWMHISSNHRWQDAWLMAVSGASGTISLSLAFLLPTINGRDLTTDRNALIFVVTVVILISLTVAAIAVPIITKMPTGTQTKPMSQWTREMIMTAMNKVRSSKDAQAETHIVVDALSQQLHQNNRPHRREQRRLFELTDAAEREVINRKHDQGDFSDDETYYYLRFLDLTKFTFNNTVWQNLWLRVRFGVHSSRLSRDLKFGEEMFFTTPLIAEQFYWQRQFHAHGEDIRPLEEVGYQAVMHALKQERHQHGEVTTVELHDVQRFYRERHRRMNMPDPVPQVVYQLFLTAFHAEYEFVQNALDKGTIDVETAESLQQHIIFDEMAYIQNNAAFIKQ</sequence>
<keyword evidence="2" id="KW-0813">Transport</keyword>
<feature type="transmembrane region" description="Helical" evidence="10">
    <location>
        <begin position="182"/>
        <end position="204"/>
    </location>
</feature>
<dbReference type="AlphaFoldDB" id="A0A0R1RIE3"/>
<keyword evidence="5 10" id="KW-1133">Transmembrane helix</keyword>
<comment type="subcellular location">
    <subcellularLocation>
        <location evidence="1">Cell membrane</location>
        <topology evidence="1">Multi-pass membrane protein</topology>
    </subcellularLocation>
</comment>
<evidence type="ECO:0000256" key="6">
    <source>
        <dbReference type="ARBA" id="ARBA00023053"/>
    </source>
</evidence>
<dbReference type="InterPro" id="IPR006153">
    <property type="entry name" value="Cation/H_exchanger_TM"/>
</dbReference>
<dbReference type="GO" id="GO:0015386">
    <property type="term" value="F:potassium:proton antiporter activity"/>
    <property type="evidence" value="ECO:0007669"/>
    <property type="project" value="TreeGrafter"/>
</dbReference>
<organism evidence="12 13">
    <name type="scientific">Furfurilactobacillus rossiae DSM 15814</name>
    <dbReference type="NCBI Taxonomy" id="1114972"/>
    <lineage>
        <taxon>Bacteria</taxon>
        <taxon>Bacillati</taxon>
        <taxon>Bacillota</taxon>
        <taxon>Bacilli</taxon>
        <taxon>Lactobacillales</taxon>
        <taxon>Lactobacillaceae</taxon>
        <taxon>Furfurilactobacillus</taxon>
    </lineage>
</organism>
<feature type="transmembrane region" description="Helical" evidence="10">
    <location>
        <begin position="84"/>
        <end position="107"/>
    </location>
</feature>
<evidence type="ECO:0000256" key="7">
    <source>
        <dbReference type="ARBA" id="ARBA00023065"/>
    </source>
</evidence>